<feature type="region of interest" description="Disordered" evidence="3">
    <location>
        <begin position="42"/>
        <end position="234"/>
    </location>
</feature>
<dbReference type="PROSITE" id="PS50915">
    <property type="entry name" value="CRYSTALLIN_BETA_GAMMA"/>
    <property type="match status" value="7"/>
</dbReference>
<dbReference type="OrthoDB" id="8823304at2759"/>
<feature type="region of interest" description="Disordered" evidence="3">
    <location>
        <begin position="457"/>
        <end position="627"/>
    </location>
</feature>
<evidence type="ECO:0000256" key="3">
    <source>
        <dbReference type="SAM" id="MobiDB-lite"/>
    </source>
</evidence>
<proteinExistence type="inferred from homology"/>
<dbReference type="Pfam" id="PF00652">
    <property type="entry name" value="Ricin_B_lectin"/>
    <property type="match status" value="1"/>
</dbReference>
<feature type="compositionally biased region" description="Polar residues" evidence="3">
    <location>
        <begin position="1411"/>
        <end position="1431"/>
    </location>
</feature>
<feature type="compositionally biased region" description="Basic and acidic residues" evidence="3">
    <location>
        <begin position="93"/>
        <end position="107"/>
    </location>
</feature>
<dbReference type="Proteomes" id="UP000281406">
    <property type="component" value="Unassembled WGS sequence"/>
</dbReference>
<feature type="compositionally biased region" description="Low complexity" evidence="3">
    <location>
        <begin position="176"/>
        <end position="189"/>
    </location>
</feature>
<comment type="similarity">
    <text evidence="1">Belongs to the beta/gamma-crystallin family.</text>
</comment>
<organism evidence="5 6">
    <name type="scientific">Anabarilius grahami</name>
    <name type="common">Kanglang fish</name>
    <name type="synonym">Barilius grahami</name>
    <dbReference type="NCBI Taxonomy" id="495550"/>
    <lineage>
        <taxon>Eukaryota</taxon>
        <taxon>Metazoa</taxon>
        <taxon>Chordata</taxon>
        <taxon>Craniata</taxon>
        <taxon>Vertebrata</taxon>
        <taxon>Euteleostomi</taxon>
        <taxon>Actinopterygii</taxon>
        <taxon>Neopterygii</taxon>
        <taxon>Teleostei</taxon>
        <taxon>Ostariophysi</taxon>
        <taxon>Cypriniformes</taxon>
        <taxon>Xenocyprididae</taxon>
        <taxon>Xenocypridinae</taxon>
        <taxon>Xenocypridinae incertae sedis</taxon>
        <taxon>Anabarilius</taxon>
    </lineage>
</organism>
<dbReference type="Gene3D" id="2.60.20.10">
    <property type="entry name" value="Crystallins"/>
    <property type="match status" value="6"/>
</dbReference>
<feature type="compositionally biased region" description="Basic and acidic residues" evidence="3">
    <location>
        <begin position="1208"/>
        <end position="1218"/>
    </location>
</feature>
<feature type="domain" description="Beta/gamma crystallin 'Greek key'" evidence="4">
    <location>
        <begin position="1909"/>
        <end position="1944"/>
    </location>
</feature>
<keyword evidence="2" id="KW-0677">Repeat</keyword>
<dbReference type="SUPFAM" id="SSF49695">
    <property type="entry name" value="gamma-Crystallin-like"/>
    <property type="match status" value="3"/>
</dbReference>
<feature type="region of interest" description="Disordered" evidence="3">
    <location>
        <begin position="851"/>
        <end position="889"/>
    </location>
</feature>
<evidence type="ECO:0000256" key="2">
    <source>
        <dbReference type="ARBA" id="ARBA00022737"/>
    </source>
</evidence>
<comment type="caution">
    <text evidence="5">The sequence shown here is derived from an EMBL/GenBank/DDBJ whole genome shotgun (WGS) entry which is preliminary data.</text>
</comment>
<evidence type="ECO:0000256" key="1">
    <source>
        <dbReference type="ARBA" id="ARBA00009646"/>
    </source>
</evidence>
<evidence type="ECO:0000313" key="5">
    <source>
        <dbReference type="EMBL" id="ROL52959.1"/>
    </source>
</evidence>
<feature type="region of interest" description="Disordered" evidence="3">
    <location>
        <begin position="1382"/>
        <end position="1431"/>
    </location>
</feature>
<feature type="domain" description="Beta/gamma crystallin 'Greek key'" evidence="4">
    <location>
        <begin position="2126"/>
        <end position="2168"/>
    </location>
</feature>
<dbReference type="SMART" id="SM00458">
    <property type="entry name" value="RICIN"/>
    <property type="match status" value="1"/>
</dbReference>
<feature type="domain" description="Beta/gamma crystallin 'Greek key'" evidence="4">
    <location>
        <begin position="1869"/>
        <end position="1908"/>
    </location>
</feature>
<sequence>MAKKSFSSRKSLRNLFSKSEANLKESVEKDDSGKGTLKLFKWKKKKKTDSSETGSLKISRTESGTLGAGDGESQDGEESTKRKKSLFGSILRSKKELLSSSETDLHKPKGFAASLSWRKNKKKKRDLSQGLSSNSEIPGVKDHISEQEEYDDRAVVEQNQLGFEAAMPTPEPPCTSDQSQSQDVLSDMSTPSKEDASFKPLDLDSTSIQFIDTSPSDSDVYQTPPDSPVPEYLSSDYADTQAADRSAQCSTAVLSFSSQAESDLTDSFSPDPNMETAASTDTCTVHNSSTDLNPKGVSGRDDHPFSNSDFEVSSKSGILADVEVKSVTTAQKESYLEHKESKDATDAVHQNYIDQSSLSSISESSTTSIPQSSLSSTTSIPQNSLSSITSIPQSSISSITSIPQSSISSISESSTTSIPQSSLSSTTSIPQNSLSSTTSIPQNSISSISESFTTSISQNSISSTTSIPPNSISSISESSTTSMPQSSISSISESSTTSMPQSSTTSIPPNSISSISESSTTSIPQNSISSISESFTSSIPQSSISSTTSISQNPISSISESSTSSIPPNSVTSISESSTTSIPQSSISSISESSTTSIPENLITSISESSTTSIPENSISSVSVSSTTPIPQNSISSIYSNPQSSTSVILDGFTSSDTSNSNSTFTLERSSTPPYIKSTEAEDSQTSTANNTNMSASSSDTVNTDPSGATTDCCKSISVSSMPDVSSVSYSRIAENSLDADTDIKPILSFSSTDVSVSDLSSVAHSLPTVTIHSTSDSSYLEETHPEINYETFSLESHQTDNYSFSTFSSDSEKPAEPVLLEDELNISLPQSGASRTNTIIKSSKKVTFDLSGPSDPISPDHSQKSLSNNVSYSDVETQSKTSAEDHLSQNNDQAKLAISSETSSGLLNIGVSNTLTSEATPAITINPPPHLDVSYPLFSSQSPKEEKAFKAYEDCKEDVQEASAQSSEFTGQVETTAESMTNRNGLQMSVKNQHGPEVEEGSRLDPDFHYKCHVASIQEPESIEIITAAESMTTRNDLHMFGKDKYEREVEDIYHEHYDVSSKVTESEQIMDVLTQEKILLYKVSEKYEVEEQRDELQMVQSTRETSATQGVCEGTEVLTGQAEWQIHRLAPLKPALPVNQECGSEECTSAPPISDPVKVSLADSSMETHSHLELRLRPLAQHQPIGEITILEDTARCKYQTSPDNSHAEREEHTSSEEAGDIATIHTRTQESESQEHSPGTISTAQTAEETFRHSNRQGEVTVTKVETAKDNITHRNWVQISESTSDDREEKEDTAEVQTFPDQLLSRTLIPGERFFNASTVLSTVIEESNTQNQAETEPGSDSDMNSGVAVFSTKLSRPSSAREDAMVVHKVSLVSTDKQGSFGNHESPLDSMRRRDEAELERKWKSLHSNSEEQQSGSEYTDSTYLRSSQLSPSYEKGVYTSHFHSAETQPTAFSSETDGILGNTNWKVVESEVHRSSESYTSGRGRVELSLPEAGEGEIRNTVFDSQAQFDSRLMIEEADDYSSDVFQATRVDLIPSPTGFEPDALSPSSFSEMDNLVDTLKSMERPVRQRLQRTPSNAPFSSLPPIDEDAPISPLTPLSPLTPISPVTEPRSVLNGVSSLPLDIGFNWSSPKDMRSPLTMMKEQQFGFETQNRGLSLPLRASALNSIVMRKGSLNDLTSPEDTSANGLGQSRLENSFFFQPTENGKASNRSIFRAASLPEIGPSHERMSPSATGSDTLLGSRFERFSYLTSPSNSLSGIAENSRISVAPPVQHNSQETSSFNHKSTLELYRSLPSETLLKNSQTLSLPRSSSLDGGLLINDSKGFQMNQTEEPERNLQLKYRAFPDAYLTKEKEHGKLNPRPGKMLIFDKPGMSGERIEVRGDVVDATPWEFTDTISIRVIRGGWVLYEKPDFKGEKIALDEGDMELTNPFGPDEEMTDQQNGTTPDHGEEDGEPKPQMKRRFVIGSIRRAVRDYSVPEISLFPEENAEGKKVTFRDTSEDSRIFGFPIKANSIIINAGLWLVFAEPFFQGVPRVLEVGGFSSPAAWGVTHPYVASVHPLKIGEPRVENLYEPKIVLYEKPYFTGKSREIYSSTRDFLSRVDRQQSLFMFSAGSIKVIGGCWVGYEKEGFRGYQYLLEEGEYHDWRVWGGVNSELRSVRVIQADLSELLLVLYGMPDEEKQEDEERTFEVTEAVPDVELFGFGINTRSIHVLSGAWVAYSHVDFSGNQYVLEKGFYNNCGDWGSGDNRICSIQPILAAPSEGPSFRNEVLLYSELDFQGSCRVCHQNQSSLPESLSVQSCRVVGGSWVLCGGEKFTGDMCVLSEGDYPNLTSMGVPPASSIRSVKAVPMTFSVPSISLFGLECFEGREVTIDTQVSNMQEEGFNTHFLSVRVNSGCWVLCEHSNYRGRQFLLEPIEITNWHKFSSVSCIGSLYPVRQKQRLFRIRNQETGHCISVQGGVEDMKTGRVVVSEQVEGMSDVWLYQDGLIKNKLARTTSLQVMGNVESGAKVVLWTETRVPVQTWSAQVRGRISSNTFPGMVLDIKGGKTYDKQHLVIREENEESESQQWELEFV</sequence>
<feature type="region of interest" description="Disordered" evidence="3">
    <location>
        <begin position="1925"/>
        <end position="1965"/>
    </location>
</feature>
<name>A0A3N0Z369_ANAGA</name>
<dbReference type="PANTHER" id="PTHR11818">
    <property type="entry name" value="BETA/GAMMA CRYSTALLIN"/>
    <property type="match status" value="1"/>
</dbReference>
<feature type="compositionally biased region" description="Polar residues" evidence="3">
    <location>
        <begin position="1239"/>
        <end position="1251"/>
    </location>
</feature>
<gene>
    <name evidence="5" type="ORF">DPX16_5510</name>
</gene>
<dbReference type="PRINTS" id="PR01367">
    <property type="entry name" value="BGCRYSTALLIN"/>
</dbReference>
<feature type="domain" description="Beta/gamma crystallin 'Greek key'" evidence="4">
    <location>
        <begin position="2079"/>
        <end position="2125"/>
    </location>
</feature>
<feature type="compositionally biased region" description="Low complexity" evidence="3">
    <location>
        <begin position="684"/>
        <end position="699"/>
    </location>
</feature>
<feature type="compositionally biased region" description="Polar residues" evidence="3">
    <location>
        <begin position="260"/>
        <end position="292"/>
    </location>
</feature>
<dbReference type="SMART" id="SM00247">
    <property type="entry name" value="XTALbg"/>
    <property type="match status" value="6"/>
</dbReference>
<feature type="region of interest" description="Disordered" evidence="3">
    <location>
        <begin position="1331"/>
        <end position="1351"/>
    </location>
</feature>
<feature type="compositionally biased region" description="Polar residues" evidence="3">
    <location>
        <begin position="865"/>
        <end position="882"/>
    </location>
</feature>
<dbReference type="PROSITE" id="PS50231">
    <property type="entry name" value="RICIN_B_LECTIN"/>
    <property type="match status" value="1"/>
</dbReference>
<dbReference type="Pfam" id="PF00030">
    <property type="entry name" value="Crystall"/>
    <property type="match status" value="6"/>
</dbReference>
<feature type="region of interest" description="Disordered" evidence="3">
    <location>
        <begin position="658"/>
        <end position="710"/>
    </location>
</feature>
<feature type="region of interest" description="Disordered" evidence="3">
    <location>
        <begin position="1202"/>
        <end position="1270"/>
    </location>
</feature>
<dbReference type="InterPro" id="IPR050252">
    <property type="entry name" value="Beta/Gamma-Crystallin"/>
</dbReference>
<feature type="compositionally biased region" description="Polar residues" evidence="3">
    <location>
        <begin position="700"/>
        <end position="710"/>
    </location>
</feature>
<dbReference type="InterPro" id="IPR035992">
    <property type="entry name" value="Ricin_B-like_lectins"/>
</dbReference>
<dbReference type="InterPro" id="IPR011024">
    <property type="entry name" value="G_crystallin-like"/>
</dbReference>
<feature type="domain" description="Beta/gamma crystallin 'Greek key'" evidence="4">
    <location>
        <begin position="2401"/>
        <end position="2442"/>
    </location>
</feature>
<evidence type="ECO:0000313" key="6">
    <source>
        <dbReference type="Proteomes" id="UP000281406"/>
    </source>
</evidence>
<feature type="compositionally biased region" description="Polar residues" evidence="3">
    <location>
        <begin position="51"/>
        <end position="64"/>
    </location>
</feature>
<dbReference type="Gene3D" id="2.80.10.50">
    <property type="match status" value="1"/>
</dbReference>
<dbReference type="PANTHER" id="PTHR11818:SF50">
    <property type="entry name" value="BETA_GAMMA CRYSTALLIN DOMAIN-CONTAINING PROTEIN 2"/>
    <property type="match status" value="1"/>
</dbReference>
<feature type="domain" description="Beta/gamma crystallin 'Greek key'" evidence="4">
    <location>
        <begin position="2220"/>
        <end position="2262"/>
    </location>
</feature>
<protein>
    <submittedName>
        <fullName evidence="5">Beta/gamma crystallin domain-containing protein 2</fullName>
    </submittedName>
</protein>
<dbReference type="SUPFAM" id="SSF50370">
    <property type="entry name" value="Ricin B-like lectins"/>
    <property type="match status" value="1"/>
</dbReference>
<feature type="compositionally biased region" description="Polar residues" evidence="3">
    <location>
        <begin position="204"/>
        <end position="221"/>
    </location>
</feature>
<dbReference type="InterPro" id="IPR000772">
    <property type="entry name" value="Ricin_B_lectin"/>
</dbReference>
<dbReference type="EMBL" id="RJVU01014303">
    <property type="protein sequence ID" value="ROL52959.1"/>
    <property type="molecule type" value="Genomic_DNA"/>
</dbReference>
<feature type="region of interest" description="Disordered" evidence="3">
    <location>
        <begin position="260"/>
        <end position="312"/>
    </location>
</feature>
<feature type="compositionally biased region" description="Basic and acidic residues" evidence="3">
    <location>
        <begin position="1391"/>
        <end position="1408"/>
    </location>
</feature>
<accession>A0A3N0Z369</accession>
<keyword evidence="6" id="KW-1185">Reference proteome</keyword>
<feature type="domain" description="Beta/gamma crystallin 'Greek key'" evidence="4">
    <location>
        <begin position="2311"/>
        <end position="2354"/>
    </location>
</feature>
<reference evidence="5 6" key="1">
    <citation type="submission" date="2018-10" db="EMBL/GenBank/DDBJ databases">
        <title>Genome assembly for a Yunnan-Guizhou Plateau 3E fish, Anabarilius grahami (Regan), and its evolutionary and genetic applications.</title>
        <authorList>
            <person name="Jiang W."/>
        </authorList>
    </citation>
    <scope>NUCLEOTIDE SEQUENCE [LARGE SCALE GENOMIC DNA]</scope>
    <source>
        <strain evidence="5">AG-KIZ</strain>
        <tissue evidence="5">Muscle</tissue>
    </source>
</reference>
<feature type="region of interest" description="Disordered" evidence="3">
    <location>
        <begin position="356"/>
        <end position="443"/>
    </location>
</feature>
<evidence type="ECO:0000259" key="4">
    <source>
        <dbReference type="PROSITE" id="PS50915"/>
    </source>
</evidence>
<dbReference type="InterPro" id="IPR001064">
    <property type="entry name" value="Beta/gamma_crystallin"/>
</dbReference>